<dbReference type="EMBL" id="JACIBY010000001">
    <property type="protein sequence ID" value="MBB3836834.1"/>
    <property type="molecule type" value="Genomic_DNA"/>
</dbReference>
<organism evidence="1 2">
    <name type="scientific">Runella defluvii</name>
    <dbReference type="NCBI Taxonomy" id="370973"/>
    <lineage>
        <taxon>Bacteria</taxon>
        <taxon>Pseudomonadati</taxon>
        <taxon>Bacteroidota</taxon>
        <taxon>Cytophagia</taxon>
        <taxon>Cytophagales</taxon>
        <taxon>Spirosomataceae</taxon>
        <taxon>Runella</taxon>
    </lineage>
</organism>
<dbReference type="RefSeq" id="WP_183971595.1">
    <property type="nucleotide sequence ID" value="NZ_JACIBY010000001.1"/>
</dbReference>
<gene>
    <name evidence="1" type="ORF">FHS57_000816</name>
</gene>
<name>A0A7W6ENT3_9BACT</name>
<reference evidence="1 2" key="1">
    <citation type="submission" date="2020-08" db="EMBL/GenBank/DDBJ databases">
        <title>Genomic Encyclopedia of Type Strains, Phase IV (KMG-IV): sequencing the most valuable type-strain genomes for metagenomic binning, comparative biology and taxonomic classification.</title>
        <authorList>
            <person name="Goeker M."/>
        </authorList>
    </citation>
    <scope>NUCLEOTIDE SEQUENCE [LARGE SCALE GENOMIC DNA]</scope>
    <source>
        <strain evidence="1 2">DSM 17976</strain>
    </source>
</reference>
<evidence type="ECO:0000313" key="2">
    <source>
        <dbReference type="Proteomes" id="UP000541352"/>
    </source>
</evidence>
<evidence type="ECO:0000313" key="1">
    <source>
        <dbReference type="EMBL" id="MBB3836834.1"/>
    </source>
</evidence>
<accession>A0A7W6ENT3</accession>
<comment type="caution">
    <text evidence="1">The sequence shown here is derived from an EMBL/GenBank/DDBJ whole genome shotgun (WGS) entry which is preliminary data.</text>
</comment>
<protein>
    <submittedName>
        <fullName evidence="1">Uncharacterized protein</fullName>
    </submittedName>
</protein>
<sequence length="351" mass="40891">MKVNKAHEIEKVAAVTEEVEASFKLIIAGLKNLNDQTSFVSNNHVTLQLFSSGFERIVKILLLLKDKYLTGNYPELQKAKNKFNNYDNGHGIEKMLDDLIKYSKDVEIMQRVPMVREDLNFIENNKSFREFLKIITEFSIRQRYYYIDTIILENSNQTFNPFDNFKKFIYSFGSETDLTQLTHQQEERLVIKGAIVCIEKGVTAISRFFTHGLGDFGKQFYGDFSSFIILNDKDLGKLKYLEKKKVPSNSYKAINPFSLSFLFIRLSSKSKTLYSKNYDNWAFTVDKVKVYFKKPNFYFTKIGQKVFALTGKTSTRFKTPTYFNSEKLKPKAYALYLLDEAKTLNEKQKTT</sequence>
<dbReference type="Proteomes" id="UP000541352">
    <property type="component" value="Unassembled WGS sequence"/>
</dbReference>
<proteinExistence type="predicted"/>
<keyword evidence="2" id="KW-1185">Reference proteome</keyword>
<dbReference type="AlphaFoldDB" id="A0A7W6ENT3"/>